<evidence type="ECO:0000313" key="2">
    <source>
        <dbReference type="EMBL" id="VFR00144.1"/>
    </source>
</evidence>
<feature type="region of interest" description="Disordered" evidence="1">
    <location>
        <begin position="1"/>
        <end position="107"/>
    </location>
</feature>
<name>A0A484NGT9_9ASTE</name>
<sequence length="173" mass="19164">MTEVQMWQQLEQELYDKDGGGTGTVKEIREEEAAAIAEVGQSSAESESSVPDTKEAHRFFPPGRIMHIVTLAPDDQQHSDDASNASEDDNEEDGGEDVGGPEDSGLGIFLTPRTLYSKIRLSQTMISDHFMPVYRRQIEKLIKKLDGDDDNDAKKESSGNTRCPSPETIHKLL</sequence>
<dbReference type="PANTHER" id="PTHR46023:SF5">
    <property type="entry name" value="OS02G0780700 PROTEIN"/>
    <property type="match status" value="1"/>
</dbReference>
<proteinExistence type="predicted"/>
<dbReference type="PANTHER" id="PTHR46023">
    <property type="entry name" value="LIPASE CLASS 3 PROTEIN-LIKE"/>
    <property type="match status" value="1"/>
</dbReference>
<keyword evidence="3" id="KW-1185">Reference proteome</keyword>
<feature type="compositionally biased region" description="Basic and acidic residues" evidence="1">
    <location>
        <begin position="143"/>
        <end position="157"/>
    </location>
</feature>
<reference evidence="2 3" key="1">
    <citation type="submission" date="2018-04" db="EMBL/GenBank/DDBJ databases">
        <authorList>
            <person name="Vogel A."/>
        </authorList>
    </citation>
    <scope>NUCLEOTIDE SEQUENCE [LARGE SCALE GENOMIC DNA]</scope>
</reference>
<organism evidence="2 3">
    <name type="scientific">Cuscuta campestris</name>
    <dbReference type="NCBI Taxonomy" id="132261"/>
    <lineage>
        <taxon>Eukaryota</taxon>
        <taxon>Viridiplantae</taxon>
        <taxon>Streptophyta</taxon>
        <taxon>Embryophyta</taxon>
        <taxon>Tracheophyta</taxon>
        <taxon>Spermatophyta</taxon>
        <taxon>Magnoliopsida</taxon>
        <taxon>eudicotyledons</taxon>
        <taxon>Gunneridae</taxon>
        <taxon>Pentapetalae</taxon>
        <taxon>asterids</taxon>
        <taxon>lamiids</taxon>
        <taxon>Solanales</taxon>
        <taxon>Convolvulaceae</taxon>
        <taxon>Cuscuteae</taxon>
        <taxon>Cuscuta</taxon>
        <taxon>Cuscuta subgen. Grammica</taxon>
        <taxon>Cuscuta sect. Cleistogrammica</taxon>
    </lineage>
</organism>
<dbReference type="OrthoDB" id="1744626at2759"/>
<feature type="compositionally biased region" description="Polar residues" evidence="1">
    <location>
        <begin position="40"/>
        <end position="51"/>
    </location>
</feature>
<dbReference type="EMBL" id="OOIL02006674">
    <property type="protein sequence ID" value="VFR00144.1"/>
    <property type="molecule type" value="Genomic_DNA"/>
</dbReference>
<evidence type="ECO:0000313" key="3">
    <source>
        <dbReference type="Proteomes" id="UP000595140"/>
    </source>
</evidence>
<dbReference type="Proteomes" id="UP000595140">
    <property type="component" value="Unassembled WGS sequence"/>
</dbReference>
<feature type="region of interest" description="Disordered" evidence="1">
    <location>
        <begin position="143"/>
        <end position="173"/>
    </location>
</feature>
<feature type="compositionally biased region" description="Polar residues" evidence="1">
    <location>
        <begin position="1"/>
        <end position="11"/>
    </location>
</feature>
<evidence type="ECO:0000256" key="1">
    <source>
        <dbReference type="SAM" id="MobiDB-lite"/>
    </source>
</evidence>
<accession>A0A484NGT9</accession>
<protein>
    <submittedName>
        <fullName evidence="2">Uncharacterized protein</fullName>
    </submittedName>
</protein>
<feature type="compositionally biased region" description="Acidic residues" evidence="1">
    <location>
        <begin position="86"/>
        <end position="100"/>
    </location>
</feature>
<dbReference type="AlphaFoldDB" id="A0A484NGT9"/>
<gene>
    <name evidence="2" type="ORF">CCAM_LOCUS41919</name>
</gene>